<comment type="caution">
    <text evidence="3">The sequence shown here is derived from an EMBL/GenBank/DDBJ whole genome shotgun (WGS) entry which is preliminary data.</text>
</comment>
<dbReference type="InterPro" id="IPR000620">
    <property type="entry name" value="EamA_dom"/>
</dbReference>
<feature type="transmembrane region" description="Helical" evidence="1">
    <location>
        <begin position="264"/>
        <end position="282"/>
    </location>
</feature>
<sequence length="293" mass="31678">MTHHPANPLRGILLMLGACVLLPVMDGVAKLLSQSLPVLQIVWARYFFHLLLLSPVVLWIYGRRTLRPQRPGLQALRSLFMLGSTSLFFLGITYMPIADTLALAFINPLVVTALSPWVLKEKVGLRRWMAVIVGFLGALIVLRPGFGEWHWASLAGLGAGVVHAGYILATRKLSGSTPPLVGLTYAAVVGGVVTSAGMPFVWVPPTPTQWAMMASVGLLAATCHFMVIRSLDHGEASLIAPFGYAEIVMATIVGLMWFGEFPDAVTWVGIAVIAGSGIYISIRERRTAAHKVE</sequence>
<gene>
    <name evidence="3" type="ORF">AUP43_11745</name>
</gene>
<feature type="transmembrane region" description="Helical" evidence="1">
    <location>
        <begin position="239"/>
        <end position="258"/>
    </location>
</feature>
<name>A0A154VVR5_9PROT</name>
<keyword evidence="1" id="KW-0812">Transmembrane</keyword>
<dbReference type="SUPFAM" id="SSF103481">
    <property type="entry name" value="Multidrug resistance efflux transporter EmrE"/>
    <property type="match status" value="2"/>
</dbReference>
<organism evidence="3 4">
    <name type="scientific">Oceanibaculum pacificum</name>
    <dbReference type="NCBI Taxonomy" id="580166"/>
    <lineage>
        <taxon>Bacteria</taxon>
        <taxon>Pseudomonadati</taxon>
        <taxon>Pseudomonadota</taxon>
        <taxon>Alphaproteobacteria</taxon>
        <taxon>Rhodospirillales</taxon>
        <taxon>Oceanibaculaceae</taxon>
        <taxon>Oceanibaculum</taxon>
    </lineage>
</organism>
<evidence type="ECO:0000256" key="1">
    <source>
        <dbReference type="SAM" id="Phobius"/>
    </source>
</evidence>
<dbReference type="PANTHER" id="PTHR22911">
    <property type="entry name" value="ACYL-MALONYL CONDENSING ENZYME-RELATED"/>
    <property type="match status" value="1"/>
</dbReference>
<feature type="transmembrane region" description="Helical" evidence="1">
    <location>
        <begin position="43"/>
        <end position="62"/>
    </location>
</feature>
<evidence type="ECO:0000259" key="2">
    <source>
        <dbReference type="Pfam" id="PF00892"/>
    </source>
</evidence>
<keyword evidence="1" id="KW-1133">Transmembrane helix</keyword>
<evidence type="ECO:0000313" key="3">
    <source>
        <dbReference type="EMBL" id="KZD05335.1"/>
    </source>
</evidence>
<feature type="transmembrane region" description="Helical" evidence="1">
    <location>
        <begin position="126"/>
        <end position="143"/>
    </location>
</feature>
<dbReference type="AlphaFoldDB" id="A0A154VVR5"/>
<keyword evidence="1" id="KW-0472">Membrane</keyword>
<dbReference type="EMBL" id="LPXN01000131">
    <property type="protein sequence ID" value="KZD05335.1"/>
    <property type="molecule type" value="Genomic_DNA"/>
</dbReference>
<dbReference type="Proteomes" id="UP000076400">
    <property type="component" value="Unassembled WGS sequence"/>
</dbReference>
<feature type="transmembrane region" description="Helical" evidence="1">
    <location>
        <begin position="180"/>
        <end position="202"/>
    </location>
</feature>
<keyword evidence="4" id="KW-1185">Reference proteome</keyword>
<feature type="transmembrane region" description="Helical" evidence="1">
    <location>
        <begin position="74"/>
        <end position="95"/>
    </location>
</feature>
<protein>
    <recommendedName>
        <fullName evidence="2">EamA domain-containing protein</fullName>
    </recommendedName>
</protein>
<dbReference type="InterPro" id="IPR037185">
    <property type="entry name" value="EmrE-like"/>
</dbReference>
<accession>A0A154VVR5</accession>
<feature type="domain" description="EamA" evidence="2">
    <location>
        <begin position="10"/>
        <end position="142"/>
    </location>
</feature>
<dbReference type="PANTHER" id="PTHR22911:SF103">
    <property type="entry name" value="BLR2811 PROTEIN"/>
    <property type="match status" value="1"/>
</dbReference>
<dbReference type="Pfam" id="PF00892">
    <property type="entry name" value="EamA"/>
    <property type="match status" value="2"/>
</dbReference>
<feature type="transmembrane region" description="Helical" evidence="1">
    <location>
        <begin position="149"/>
        <end position="168"/>
    </location>
</feature>
<proteinExistence type="predicted"/>
<feature type="domain" description="EamA" evidence="2">
    <location>
        <begin position="151"/>
        <end position="278"/>
    </location>
</feature>
<evidence type="ECO:0000313" key="4">
    <source>
        <dbReference type="Proteomes" id="UP000076400"/>
    </source>
</evidence>
<reference evidence="3 4" key="1">
    <citation type="submission" date="2015-12" db="EMBL/GenBank/DDBJ databases">
        <title>Genome sequence of Oceanibaculum pacificum MCCC 1A02656.</title>
        <authorList>
            <person name="Lu L."/>
            <person name="Lai Q."/>
            <person name="Shao Z."/>
            <person name="Qian P."/>
        </authorList>
    </citation>
    <scope>NUCLEOTIDE SEQUENCE [LARGE SCALE GENOMIC DNA]</scope>
    <source>
        <strain evidence="3 4">MCCC 1A02656</strain>
    </source>
</reference>
<feature type="transmembrane region" description="Helical" evidence="1">
    <location>
        <begin position="101"/>
        <end position="119"/>
    </location>
</feature>
<feature type="transmembrane region" description="Helical" evidence="1">
    <location>
        <begin position="208"/>
        <end position="227"/>
    </location>
</feature>
<dbReference type="GO" id="GO:0016020">
    <property type="term" value="C:membrane"/>
    <property type="evidence" value="ECO:0007669"/>
    <property type="project" value="InterPro"/>
</dbReference>